<name>A0ACC8EMF4_9PEZI</name>
<reference evidence="1 2" key="1">
    <citation type="journal article" date="2016" name="Nat. Commun.">
        <title>Ectomycorrhizal ecology is imprinted in the genome of the dominant symbiotic fungus Cenococcum geophilum.</title>
        <authorList>
            <consortium name="DOE Joint Genome Institute"/>
            <person name="Peter M."/>
            <person name="Kohler A."/>
            <person name="Ohm R.A."/>
            <person name="Kuo A."/>
            <person name="Krutzmann J."/>
            <person name="Morin E."/>
            <person name="Arend M."/>
            <person name="Barry K.W."/>
            <person name="Binder M."/>
            <person name="Choi C."/>
            <person name="Clum A."/>
            <person name="Copeland A."/>
            <person name="Grisel N."/>
            <person name="Haridas S."/>
            <person name="Kipfer T."/>
            <person name="LaButti K."/>
            <person name="Lindquist E."/>
            <person name="Lipzen A."/>
            <person name="Maire R."/>
            <person name="Meier B."/>
            <person name="Mihaltcheva S."/>
            <person name="Molinier V."/>
            <person name="Murat C."/>
            <person name="Poggeler S."/>
            <person name="Quandt C.A."/>
            <person name="Sperisen C."/>
            <person name="Tritt A."/>
            <person name="Tisserant E."/>
            <person name="Crous P.W."/>
            <person name="Henrissat B."/>
            <person name="Nehls U."/>
            <person name="Egli S."/>
            <person name="Spatafora J.W."/>
            <person name="Grigoriev I.V."/>
            <person name="Martin F.M."/>
        </authorList>
    </citation>
    <scope>NUCLEOTIDE SEQUENCE [LARGE SCALE GENOMIC DNA]</scope>
    <source>
        <strain evidence="1 2">1.58</strain>
    </source>
</reference>
<keyword evidence="2" id="KW-1185">Reference proteome</keyword>
<sequence length="586" mass="66712">MSFGFSVGDIITLTQLTTRTYDGWKNACGKYGDITSNLAVLQTLLMRIEAEAQAPNSLICRNTEDFGGWKTLYESCHTLVVELEEVLDKHKSLGTNRRKNWDRIQLGNRNLDDLNKRLVGKTTSLSAYISVLGISSQGRVENGVFPELLQKIDHMAAQMRKGNSSIRSVLTTYEGDDKAVWREFRRELIGTGIGSREIHKYSAALKTYLSRLQRDGLLDEEEPPKRDKDSPRVQIPEIQAPHSENDSLLDLSAEKINQSPHQSGTNENKYPADCSDIECDDFGEASPDGLSKQTKDLEAQVTEKGNALGEEHPDTLTLMAKLRLIYWSQGRWKEAEKLELQLFKARKKVLGHKHLDTLLSMYNLTLIFRGQGKYKKAEELGVQVMETQKKVFGHEHPYLLRSMAVLVTIYQHQGKNKEAEKLGVQVLETRKKVLGHEHPDTLISMGNLAFTYWKQNRYKESEKLCTQMIEARKKVLGPKHSETLLSMHNLALVYGSQKRYTEAEELEVQIIETEKTVLGPEHPNTLLSMGNLAFIYWKQGRWKEAEELRVRVIESQKKVLGPEHPDTLRCLADIENILKSPKKSRA</sequence>
<evidence type="ECO:0000313" key="1">
    <source>
        <dbReference type="EMBL" id="OCK87467.1"/>
    </source>
</evidence>
<protein>
    <submittedName>
        <fullName evidence="1">TPR-like protein</fullName>
    </submittedName>
</protein>
<evidence type="ECO:0000313" key="2">
    <source>
        <dbReference type="Proteomes" id="UP000250078"/>
    </source>
</evidence>
<proteinExistence type="predicted"/>
<accession>A0ACC8EMF4</accession>
<dbReference type="EMBL" id="KV748260">
    <property type="protein sequence ID" value="OCK87467.1"/>
    <property type="molecule type" value="Genomic_DNA"/>
</dbReference>
<organism evidence="1 2">
    <name type="scientific">Cenococcum geophilum 1.58</name>
    <dbReference type="NCBI Taxonomy" id="794803"/>
    <lineage>
        <taxon>Eukaryota</taxon>
        <taxon>Fungi</taxon>
        <taxon>Dikarya</taxon>
        <taxon>Ascomycota</taxon>
        <taxon>Pezizomycotina</taxon>
        <taxon>Dothideomycetes</taxon>
        <taxon>Pleosporomycetidae</taxon>
        <taxon>Gloniales</taxon>
        <taxon>Gloniaceae</taxon>
        <taxon>Cenococcum</taxon>
    </lineage>
</organism>
<dbReference type="Proteomes" id="UP000250078">
    <property type="component" value="Unassembled WGS sequence"/>
</dbReference>
<gene>
    <name evidence="1" type="ORF">K441DRAFT_648336</name>
</gene>